<comment type="caution">
    <text evidence="1">The sequence shown here is derived from an EMBL/GenBank/DDBJ whole genome shotgun (WGS) entry which is preliminary data.</text>
</comment>
<gene>
    <name evidence="1" type="ORF">ODY93_03945</name>
</gene>
<name>A0ABT6U8B6_9GAMM</name>
<dbReference type="EMBL" id="JAOTLW010000003">
    <property type="protein sequence ID" value="MDI5830708.1"/>
    <property type="molecule type" value="Genomic_DNA"/>
</dbReference>
<evidence type="ECO:0000313" key="2">
    <source>
        <dbReference type="Proteomes" id="UP001159075"/>
    </source>
</evidence>
<evidence type="ECO:0000313" key="1">
    <source>
        <dbReference type="EMBL" id="MDI5830708.1"/>
    </source>
</evidence>
<accession>A0ABT6U8B6</accession>
<reference evidence="1 2" key="1">
    <citation type="submission" date="2022-09" db="EMBL/GenBank/DDBJ databases">
        <title>The outer-membrane cytochrome OmcA is essential for infection of Shewanella oneidensis by a zebrafish-associated bacteriophage.</title>
        <authorList>
            <person name="Grenfell A.W."/>
            <person name="Intile P."/>
            <person name="Mcfarlane J."/>
            <person name="Leung D."/>
            <person name="Abdalla K."/>
            <person name="Wold M."/>
            <person name="Kees E."/>
            <person name="Gralnick J."/>
        </authorList>
    </citation>
    <scope>NUCLEOTIDE SEQUENCE [LARGE SCALE GENOMIC DNA]</scope>
    <source>
        <strain evidence="1 2">NF-5</strain>
    </source>
</reference>
<dbReference type="Proteomes" id="UP001159075">
    <property type="component" value="Unassembled WGS sequence"/>
</dbReference>
<keyword evidence="2" id="KW-1185">Reference proteome</keyword>
<organism evidence="1 2">
    <name type="scientific">Shewanella xiamenensis</name>
    <dbReference type="NCBI Taxonomy" id="332186"/>
    <lineage>
        <taxon>Bacteria</taxon>
        <taxon>Pseudomonadati</taxon>
        <taxon>Pseudomonadota</taxon>
        <taxon>Gammaproteobacteria</taxon>
        <taxon>Alteromonadales</taxon>
        <taxon>Shewanellaceae</taxon>
        <taxon>Shewanella</taxon>
    </lineage>
</organism>
<sequence>MAFETINLGTQPAGTGGDTARSAFEKTNRNFLAADVLSAAMSQAQFEAIRSQNKEKYAASAWVHKGKHAQQLPNIVNVNEGLWTFAADGFQNRLTLGRVQTYAKAGKSKTDSPVLHAAGVLFDLSAHVDGEVAIKFPQAPDGKTTYNKSTGVVTTHATVTAAFNAQAADPTNVEVVTDRIDMWGFESWLEEVSVTNPYIYPNGLPQSQATTMDGIPTSSSNRPVTYYAVFDGDTGSKGKGLNFFALTDAQKKKVLADHKNNLHYLDDGRLVQWRLRVRSFVGAGNGDWEKIDSMVGDSLKVNSKLNITAQGQLDHRAPYVLYEVGANSYRSSVDVLNYKKNIGVYTVLYTSNDTAVNGECYFLVCGTVNRLNQGAYHPSFNPSGSKVFWRDSGGASNPWHQVAAIPNTARCFDMSKSWNSADNAGYPRPDSGNIGAAAGSGRPDGRLYDAIYASGQGGVCRDMRYSANEVDAVDFAEADRRVKNGTYRGFEGLPYFRKNQFSENGANRFYFVNASLMLFYSYEFTQNISKYIGSYAWAVSNDGDTVIAGRINGVIHSSGYAQIEDLILVKGAFPANGSSLAVSAWNHFGVKYTTNSVGGSFLQTDVIGNPANILATPALTNGWQGSWIPYTASDWVMSRKAINSVGSQIFTADNGTTWGNAVLTINTVTNATPAGANNLVWIGQYQAFAKQTENAIKIPVYGGDSGVPKMVDVHSWFDIGYGTTLVESCLGKILTNSNGNSSVVVNEGLAVTSITFDHDCGLHWYRPSQLPKHAALSLGSPLGSTLAMKSLSYDVNINQQANIQFIYAELKYNGTNWGDDGKVTIVDNQSTKTDLNGNTVLVGTAKLKEPIGWIKNKV</sequence>
<evidence type="ECO:0008006" key="3">
    <source>
        <dbReference type="Google" id="ProtNLM"/>
    </source>
</evidence>
<proteinExistence type="predicted"/>
<protein>
    <recommendedName>
        <fullName evidence="3">Tail fiber protein</fullName>
    </recommendedName>
</protein>
<dbReference type="RefSeq" id="WP_282679050.1">
    <property type="nucleotide sequence ID" value="NZ_JAOTLW010000003.1"/>
</dbReference>